<proteinExistence type="inferred from homology"/>
<comment type="caution">
    <text evidence="3">The sequence shown here is derived from an EMBL/GenBank/DDBJ whole genome shotgun (WGS) entry which is preliminary data.</text>
</comment>
<dbReference type="InterPro" id="IPR002634">
    <property type="entry name" value="BolA"/>
</dbReference>
<dbReference type="OrthoDB" id="9812890at2"/>
<evidence type="ECO:0000313" key="3">
    <source>
        <dbReference type="EMBL" id="RDV28117.1"/>
    </source>
</evidence>
<dbReference type="RefSeq" id="WP_115592075.1">
    <property type="nucleotide sequence ID" value="NZ_QRHA01000002.1"/>
</dbReference>
<dbReference type="Gene3D" id="3.30.300.90">
    <property type="entry name" value="BolA-like"/>
    <property type="match status" value="1"/>
</dbReference>
<dbReference type="InterPro" id="IPR050961">
    <property type="entry name" value="BolA/IbaG_stress_morph_reg"/>
</dbReference>
<dbReference type="InterPro" id="IPR036065">
    <property type="entry name" value="BolA-like_sf"/>
</dbReference>
<evidence type="ECO:0000313" key="4">
    <source>
        <dbReference type="Proteomes" id="UP000256561"/>
    </source>
</evidence>
<sequence>MEPAEIEALLKDALNLTEVHVRGEGSHYTIIAVSDQFADMNRVKRQQAVYAPLADKIADGSMHAISIKTFSEQDWQRERQFHLPQA</sequence>
<dbReference type="SUPFAM" id="SSF82657">
    <property type="entry name" value="BolA-like"/>
    <property type="match status" value="1"/>
</dbReference>
<keyword evidence="4" id="KW-1185">Reference proteome</keyword>
<dbReference type="PANTHER" id="PTHR46229">
    <property type="entry name" value="BOLA TRANSCRIPTION REGULATOR"/>
    <property type="match status" value="1"/>
</dbReference>
<dbReference type="PANTHER" id="PTHR46229:SF4">
    <property type="entry name" value="ACID STRESS PROTEIN IBAG"/>
    <property type="match status" value="1"/>
</dbReference>
<comment type="similarity">
    <text evidence="1 2">Belongs to the BolA/IbaG family.</text>
</comment>
<evidence type="ECO:0000256" key="2">
    <source>
        <dbReference type="RuleBase" id="RU003860"/>
    </source>
</evidence>
<dbReference type="PIRSF" id="PIRSF003113">
    <property type="entry name" value="BolA"/>
    <property type="match status" value="1"/>
</dbReference>
<reference evidence="4" key="1">
    <citation type="submission" date="2018-08" db="EMBL/GenBank/DDBJ databases">
        <authorList>
            <person name="Zhang J."/>
            <person name="Du Z.-J."/>
        </authorList>
    </citation>
    <scope>NUCLEOTIDE SEQUENCE [LARGE SCALE GENOMIC DNA]</scope>
    <source>
        <strain evidence="4">KCTC 52655</strain>
    </source>
</reference>
<organism evidence="3 4">
    <name type="scientific">Alteromonas aestuariivivens</name>
    <dbReference type="NCBI Taxonomy" id="1938339"/>
    <lineage>
        <taxon>Bacteria</taxon>
        <taxon>Pseudomonadati</taxon>
        <taxon>Pseudomonadota</taxon>
        <taxon>Gammaproteobacteria</taxon>
        <taxon>Alteromonadales</taxon>
        <taxon>Alteromonadaceae</taxon>
        <taxon>Alteromonas/Salinimonas group</taxon>
        <taxon>Alteromonas</taxon>
    </lineage>
</organism>
<accession>A0A3D8ME24</accession>
<dbReference type="EMBL" id="QRHA01000002">
    <property type="protein sequence ID" value="RDV28117.1"/>
    <property type="molecule type" value="Genomic_DNA"/>
</dbReference>
<dbReference type="AlphaFoldDB" id="A0A3D8ME24"/>
<dbReference type="Proteomes" id="UP000256561">
    <property type="component" value="Unassembled WGS sequence"/>
</dbReference>
<protein>
    <submittedName>
        <fullName evidence="3">BolA family transcriptional regulator</fullName>
    </submittedName>
</protein>
<dbReference type="Pfam" id="PF01722">
    <property type="entry name" value="BolA"/>
    <property type="match status" value="1"/>
</dbReference>
<evidence type="ECO:0000256" key="1">
    <source>
        <dbReference type="ARBA" id="ARBA00005578"/>
    </source>
</evidence>
<gene>
    <name evidence="3" type="ORF">DXV75_03905</name>
</gene>
<name>A0A3D8ME24_9ALTE</name>